<organism evidence="9 10">
    <name type="scientific">Prymnesium parvum</name>
    <name type="common">Toxic golden alga</name>
    <dbReference type="NCBI Taxonomy" id="97485"/>
    <lineage>
        <taxon>Eukaryota</taxon>
        <taxon>Haptista</taxon>
        <taxon>Haptophyta</taxon>
        <taxon>Prymnesiophyceae</taxon>
        <taxon>Prymnesiales</taxon>
        <taxon>Prymnesiaceae</taxon>
        <taxon>Prymnesium</taxon>
    </lineage>
</organism>
<dbReference type="SUPFAM" id="SSF63380">
    <property type="entry name" value="Riboflavin synthase domain-like"/>
    <property type="match status" value="1"/>
</dbReference>
<dbReference type="InterPro" id="IPR017938">
    <property type="entry name" value="Riboflavin_synthase-like_b-brl"/>
</dbReference>
<keyword evidence="10" id="KW-1185">Reference proteome</keyword>
<keyword evidence="3 6" id="KW-0274">FAD</keyword>
<dbReference type="InterPro" id="IPR039261">
    <property type="entry name" value="FNR_nucleotide-bd"/>
</dbReference>
<dbReference type="EMBL" id="JBGBPQ010000018">
    <property type="protein sequence ID" value="KAL1507316.1"/>
    <property type="molecule type" value="Genomic_DNA"/>
</dbReference>
<dbReference type="Gene3D" id="2.40.30.10">
    <property type="entry name" value="Translation factors"/>
    <property type="match status" value="1"/>
</dbReference>
<feature type="domain" description="FAD-binding FR-type" evidence="8">
    <location>
        <begin position="45"/>
        <end position="163"/>
    </location>
</feature>
<dbReference type="Gene3D" id="3.40.50.80">
    <property type="entry name" value="Nucleotide-binding domain of ferredoxin-NADP reductase (FNR) module"/>
    <property type="match status" value="1"/>
</dbReference>
<evidence type="ECO:0000256" key="4">
    <source>
        <dbReference type="ARBA" id="ARBA00023002"/>
    </source>
</evidence>
<dbReference type="Proteomes" id="UP001515480">
    <property type="component" value="Unassembled WGS sequence"/>
</dbReference>
<dbReference type="PRINTS" id="PR00406">
    <property type="entry name" value="CYTB5RDTASE"/>
</dbReference>
<dbReference type="PANTHER" id="PTHR19370">
    <property type="entry name" value="NADH-CYTOCHROME B5 REDUCTASE"/>
    <property type="match status" value="1"/>
</dbReference>
<dbReference type="InterPro" id="IPR001709">
    <property type="entry name" value="Flavoprot_Pyr_Nucl_cyt_Rdtase"/>
</dbReference>
<evidence type="ECO:0000313" key="10">
    <source>
        <dbReference type="Proteomes" id="UP001515480"/>
    </source>
</evidence>
<dbReference type="PROSITE" id="PS51384">
    <property type="entry name" value="FAD_FR"/>
    <property type="match status" value="1"/>
</dbReference>
<dbReference type="InterPro" id="IPR001834">
    <property type="entry name" value="CBR-like"/>
</dbReference>
<comment type="similarity">
    <text evidence="7">Belongs to the flavoprotein pyridine nucleotide cytochrome reductase family.</text>
</comment>
<feature type="binding site" evidence="6">
    <location>
        <position position="120"/>
    </location>
    <ligand>
        <name>FAD</name>
        <dbReference type="ChEBI" id="CHEBI:57692"/>
    </ligand>
</feature>
<feature type="binding site" evidence="6">
    <location>
        <position position="105"/>
    </location>
    <ligand>
        <name>FAD</name>
        <dbReference type="ChEBI" id="CHEBI:57692"/>
    </ligand>
</feature>
<dbReference type="GO" id="GO:0090524">
    <property type="term" value="F:cytochrome-b5 reductase activity, acting on NADH"/>
    <property type="evidence" value="ECO:0007669"/>
    <property type="project" value="UniProtKB-EC"/>
</dbReference>
<dbReference type="InterPro" id="IPR008333">
    <property type="entry name" value="Cbr1-like_FAD-bd_dom"/>
</dbReference>
<evidence type="ECO:0000256" key="1">
    <source>
        <dbReference type="ARBA" id="ARBA00001974"/>
    </source>
</evidence>
<evidence type="ECO:0000259" key="8">
    <source>
        <dbReference type="PROSITE" id="PS51384"/>
    </source>
</evidence>
<dbReference type="EC" id="1.6.2.2" evidence="7"/>
<keyword evidence="2 6" id="KW-0285">Flavoprotein</keyword>
<comment type="cofactor">
    <cofactor evidence="1 6 7">
        <name>FAD</name>
        <dbReference type="ChEBI" id="CHEBI:57692"/>
    </cofactor>
</comment>
<keyword evidence="4 7" id="KW-0560">Oxidoreductase</keyword>
<dbReference type="PRINTS" id="PR00371">
    <property type="entry name" value="FPNCR"/>
</dbReference>
<dbReference type="Pfam" id="PF00970">
    <property type="entry name" value="FAD_binding_6"/>
    <property type="match status" value="1"/>
</dbReference>
<proteinExistence type="inferred from homology"/>
<dbReference type="InterPro" id="IPR017927">
    <property type="entry name" value="FAD-bd_FR_type"/>
</dbReference>
<keyword evidence="5 7" id="KW-0520">NAD</keyword>
<evidence type="ECO:0000256" key="2">
    <source>
        <dbReference type="ARBA" id="ARBA00022630"/>
    </source>
</evidence>
<comment type="catalytic activity">
    <reaction evidence="7">
        <text>2 Fe(III)-[cytochrome b5] + NADH = 2 Fe(II)-[cytochrome b5] + NAD(+) + H(+)</text>
        <dbReference type="Rhea" id="RHEA:46680"/>
        <dbReference type="Rhea" id="RHEA-COMP:10438"/>
        <dbReference type="Rhea" id="RHEA-COMP:10439"/>
        <dbReference type="ChEBI" id="CHEBI:15378"/>
        <dbReference type="ChEBI" id="CHEBI:29033"/>
        <dbReference type="ChEBI" id="CHEBI:29034"/>
        <dbReference type="ChEBI" id="CHEBI:57540"/>
        <dbReference type="ChEBI" id="CHEBI:57945"/>
        <dbReference type="EC" id="1.6.2.2"/>
    </reaction>
</comment>
<feature type="binding site" evidence="6">
    <location>
        <position position="173"/>
    </location>
    <ligand>
        <name>FAD</name>
        <dbReference type="ChEBI" id="CHEBI:57692"/>
    </ligand>
</feature>
<gene>
    <name evidence="9" type="ORF">AB1Y20_008162</name>
</gene>
<dbReference type="CDD" id="cd06183">
    <property type="entry name" value="cyt_b5_reduct_like"/>
    <property type="match status" value="1"/>
</dbReference>
<name>A0AB34ISW0_PRYPA</name>
<reference evidence="9 10" key="1">
    <citation type="journal article" date="2024" name="Science">
        <title>Giant polyketide synthase enzymes in the biosynthesis of giant marine polyether toxins.</title>
        <authorList>
            <person name="Fallon T.R."/>
            <person name="Shende V.V."/>
            <person name="Wierzbicki I.H."/>
            <person name="Pendleton A.L."/>
            <person name="Watervoot N.F."/>
            <person name="Auber R.P."/>
            <person name="Gonzalez D.J."/>
            <person name="Wisecaver J.H."/>
            <person name="Moore B.S."/>
        </authorList>
    </citation>
    <scope>NUCLEOTIDE SEQUENCE [LARGE SCALE GENOMIC DNA]</scope>
    <source>
        <strain evidence="9 10">12B1</strain>
    </source>
</reference>
<dbReference type="InterPro" id="IPR001433">
    <property type="entry name" value="OxRdtase_FAD/NAD-bd"/>
</dbReference>
<evidence type="ECO:0000313" key="9">
    <source>
        <dbReference type="EMBL" id="KAL1507316.1"/>
    </source>
</evidence>
<dbReference type="Pfam" id="PF00175">
    <property type="entry name" value="NAD_binding_1"/>
    <property type="match status" value="1"/>
</dbReference>
<comment type="caution">
    <text evidence="9">The sequence shown here is derived from an EMBL/GenBank/DDBJ whole genome shotgun (WGS) entry which is preliminary data.</text>
</comment>
<evidence type="ECO:0000256" key="3">
    <source>
        <dbReference type="ARBA" id="ARBA00022827"/>
    </source>
</evidence>
<dbReference type="SUPFAM" id="SSF52343">
    <property type="entry name" value="Ferredoxin reductase-like, C-terminal NADP-linked domain"/>
    <property type="match status" value="1"/>
</dbReference>
<protein>
    <recommendedName>
        <fullName evidence="7">NADH-cytochrome b5 reductase</fullName>
        <ecNumber evidence="7">1.6.2.2</ecNumber>
    </recommendedName>
</protein>
<feature type="binding site" evidence="6">
    <location>
        <position position="104"/>
    </location>
    <ligand>
        <name>FAD</name>
        <dbReference type="ChEBI" id="CHEBI:57692"/>
    </ligand>
</feature>
<accession>A0AB34ISW0</accession>
<evidence type="ECO:0000256" key="6">
    <source>
        <dbReference type="PIRSR" id="PIRSR601834-1"/>
    </source>
</evidence>
<feature type="binding site" evidence="6">
    <location>
        <position position="103"/>
    </location>
    <ligand>
        <name>FAD</name>
        <dbReference type="ChEBI" id="CHEBI:57692"/>
    </ligand>
</feature>
<feature type="binding site" evidence="6">
    <location>
        <position position="122"/>
    </location>
    <ligand>
        <name>FAD</name>
        <dbReference type="ChEBI" id="CHEBI:57692"/>
    </ligand>
</feature>
<evidence type="ECO:0000256" key="5">
    <source>
        <dbReference type="ARBA" id="ARBA00023027"/>
    </source>
</evidence>
<feature type="binding site" evidence="6">
    <location>
        <position position="130"/>
    </location>
    <ligand>
        <name>FAD</name>
        <dbReference type="ChEBI" id="CHEBI:57692"/>
    </ligand>
</feature>
<sequence>MLLASSRRPLAASRVTLAASRVLGRPPRAYSTPPLEYASECWLPTTWTPLTLTSRVAHTHDTSLLDFALPDDASLDLPVCACILLRAPGRGRREGHAHEDAVRPYTPVSDSSLRGKFQLLVKRYAGGAASEYLHELPVGAAVDFRHVAFNLKAQYPFGGKQRITMLAGGTGITPMFQALRKLMGTPGDTREVTLVYSNKREEDILLRAELEAWAKMHAPRFKLVYVLGETASQTTSAGWSSTDVYTATSGWIDQAKVAQFCHPPSEETMVMVCGVPAMYEALCGPRQDRALAKGSVLEQMGYSDTMVAKM</sequence>
<evidence type="ECO:0000256" key="7">
    <source>
        <dbReference type="RuleBase" id="RU361226"/>
    </source>
</evidence>
<dbReference type="AlphaFoldDB" id="A0AB34ISW0"/>